<gene>
    <name evidence="2" type="ORF">BN2614_LOCUS3</name>
</gene>
<dbReference type="EMBL" id="CYRY02003299">
    <property type="protein sequence ID" value="VCW67933.1"/>
    <property type="molecule type" value="Genomic_DNA"/>
</dbReference>
<feature type="region of interest" description="Disordered" evidence="1">
    <location>
        <begin position="83"/>
        <end position="129"/>
    </location>
</feature>
<organism evidence="2 3">
    <name type="scientific">Gulo gulo</name>
    <name type="common">Wolverine</name>
    <name type="synonym">Gluton</name>
    <dbReference type="NCBI Taxonomy" id="48420"/>
    <lineage>
        <taxon>Eukaryota</taxon>
        <taxon>Metazoa</taxon>
        <taxon>Chordata</taxon>
        <taxon>Craniata</taxon>
        <taxon>Vertebrata</taxon>
        <taxon>Euteleostomi</taxon>
        <taxon>Mammalia</taxon>
        <taxon>Eutheria</taxon>
        <taxon>Laurasiatheria</taxon>
        <taxon>Carnivora</taxon>
        <taxon>Caniformia</taxon>
        <taxon>Musteloidea</taxon>
        <taxon>Mustelidae</taxon>
        <taxon>Guloninae</taxon>
        <taxon>Gulo</taxon>
    </lineage>
</organism>
<accession>A0A9X9PV62</accession>
<dbReference type="AlphaFoldDB" id="A0A9X9PV62"/>
<proteinExistence type="predicted"/>
<evidence type="ECO:0000256" key="1">
    <source>
        <dbReference type="SAM" id="MobiDB-lite"/>
    </source>
</evidence>
<reference evidence="2 3" key="1">
    <citation type="submission" date="2018-10" db="EMBL/GenBank/DDBJ databases">
        <authorList>
            <person name="Ekblom R."/>
            <person name="Jareborg N."/>
        </authorList>
    </citation>
    <scope>NUCLEOTIDE SEQUENCE [LARGE SCALE GENOMIC DNA]</scope>
    <source>
        <tissue evidence="2">Muscle</tissue>
    </source>
</reference>
<comment type="caution">
    <text evidence="2">The sequence shown here is derived from an EMBL/GenBank/DDBJ whole genome shotgun (WGS) entry which is preliminary data.</text>
</comment>
<evidence type="ECO:0000313" key="3">
    <source>
        <dbReference type="Proteomes" id="UP000269945"/>
    </source>
</evidence>
<feature type="region of interest" description="Disordered" evidence="1">
    <location>
        <begin position="158"/>
        <end position="180"/>
    </location>
</feature>
<feature type="non-terminal residue" evidence="2">
    <location>
        <position position="1"/>
    </location>
</feature>
<keyword evidence="3" id="KW-1185">Reference proteome</keyword>
<sequence length="180" mass="19011">MLLAAAGRPSHSGAPAHPPLHPYIHSCGAHTVSEHRDCLWLLATYHPESGTLSHVPGACLSAPTPHLPSPSWQNSQLEFIPQAEPNSLPGRLPHPHPALQKGGPQATPSNPIPELDFNPAQSKTHGRKCKPRYCEKRSCPHVVSTSPPRVLGLQLPTRLSKHPAAGAGGGGHDPPATPCP</sequence>
<evidence type="ECO:0000313" key="2">
    <source>
        <dbReference type="EMBL" id="VCW67933.1"/>
    </source>
</evidence>
<dbReference type="Proteomes" id="UP000269945">
    <property type="component" value="Unassembled WGS sequence"/>
</dbReference>
<protein>
    <submittedName>
        <fullName evidence="2">Uncharacterized protein</fullName>
    </submittedName>
</protein>
<name>A0A9X9PV62_GULGU</name>